<evidence type="ECO:0000256" key="4">
    <source>
        <dbReference type="ARBA" id="ARBA00022912"/>
    </source>
</evidence>
<keyword evidence="4" id="KW-0904">Protein phosphatase</keyword>
<dbReference type="PANTHER" id="PTHR11717:SF7">
    <property type="entry name" value="LOW MOLECULAR WEIGHT PHOSPHOTYROSINE PROTEIN PHOSPHATASE"/>
    <property type="match status" value="1"/>
</dbReference>
<dbReference type="RefSeq" id="WP_226751617.1">
    <property type="nucleotide sequence ID" value="NZ_JAEINI020000008.1"/>
</dbReference>
<gene>
    <name evidence="6" type="ORF">JAO78_012090</name>
</gene>
<evidence type="ECO:0000256" key="2">
    <source>
        <dbReference type="ARBA" id="ARBA00013064"/>
    </source>
</evidence>
<dbReference type="InterPro" id="IPR050438">
    <property type="entry name" value="LMW_PTPase"/>
</dbReference>
<proteinExistence type="inferred from homology"/>
<dbReference type="SMART" id="SM00226">
    <property type="entry name" value="LMWPc"/>
    <property type="match status" value="1"/>
</dbReference>
<dbReference type="Gene3D" id="3.40.50.2300">
    <property type="match status" value="1"/>
</dbReference>
<dbReference type="Proteomes" id="UP000633814">
    <property type="component" value="Unassembled WGS sequence"/>
</dbReference>
<dbReference type="InterPro" id="IPR017867">
    <property type="entry name" value="Tyr_phospatase_low_mol_wt"/>
</dbReference>
<dbReference type="InterPro" id="IPR023485">
    <property type="entry name" value="Ptyr_pPase"/>
</dbReference>
<evidence type="ECO:0000256" key="3">
    <source>
        <dbReference type="ARBA" id="ARBA00022801"/>
    </source>
</evidence>
<keyword evidence="3" id="KW-0378">Hydrolase</keyword>
<sequence length="157" mass="17511">MTKKVLFVCLGNICRSPTAHAILRHKLNAAGLAIKVESAGTSASHSGNPPDPRSVKVAALSGYSFKGIRSRPVKSTDFSDYDLILAMDNDNLHSLKQRCPEELQHKLALFMSYHPDFNKWPEVPDPYYGGQKGFELVYQLIEDGCEHLLQRLQGNQN</sequence>
<evidence type="ECO:0000256" key="1">
    <source>
        <dbReference type="ARBA" id="ARBA00011063"/>
    </source>
</evidence>
<feature type="domain" description="Phosphotyrosine protein phosphatase I" evidence="5">
    <location>
        <begin position="3"/>
        <end position="151"/>
    </location>
</feature>
<dbReference type="SUPFAM" id="SSF52788">
    <property type="entry name" value="Phosphotyrosine protein phosphatases I"/>
    <property type="match status" value="1"/>
</dbReference>
<dbReference type="EMBL" id="JAEINI020000008">
    <property type="protein sequence ID" value="MCB5227552.1"/>
    <property type="molecule type" value="Genomic_DNA"/>
</dbReference>
<dbReference type="Pfam" id="PF01451">
    <property type="entry name" value="LMWPc"/>
    <property type="match status" value="1"/>
</dbReference>
<keyword evidence="7" id="KW-1185">Reference proteome</keyword>
<comment type="caution">
    <text evidence="6">The sequence shown here is derived from an EMBL/GenBank/DDBJ whole genome shotgun (WGS) entry which is preliminary data.</text>
</comment>
<reference evidence="6 7" key="1">
    <citation type="submission" date="2021-10" db="EMBL/GenBank/DDBJ databases">
        <title>Alishewanella koreense sp. nov. isolated from seawater of southwestern coast in South Korea and the proposal for the reclassification of Rheinheimera perlucida and Rheinheimera tuosuensis as Arsukibacterium perlucida and Arsukibacterium tuosuensis.</title>
        <authorList>
            <person name="Kim K.H."/>
            <person name="Ruan W."/>
            <person name="Kim K.R."/>
            <person name="Baek J.H."/>
            <person name="Jeon C.O."/>
        </authorList>
    </citation>
    <scope>NUCLEOTIDE SEQUENCE [LARGE SCALE GENOMIC DNA]</scope>
    <source>
        <strain evidence="6 7">16-MA</strain>
    </source>
</reference>
<dbReference type="InterPro" id="IPR036196">
    <property type="entry name" value="Ptyr_pPase_sf"/>
</dbReference>
<name>A0ABS8C5D9_9ALTE</name>
<dbReference type="EC" id="3.1.3.48" evidence="2"/>
<dbReference type="PRINTS" id="PR00719">
    <property type="entry name" value="LMWPTPASE"/>
</dbReference>
<evidence type="ECO:0000313" key="7">
    <source>
        <dbReference type="Proteomes" id="UP000633814"/>
    </source>
</evidence>
<comment type="similarity">
    <text evidence="1">Belongs to the low molecular weight phosphotyrosine protein phosphatase family.</text>
</comment>
<dbReference type="CDD" id="cd16343">
    <property type="entry name" value="LMWPTP"/>
    <property type="match status" value="1"/>
</dbReference>
<evidence type="ECO:0000313" key="6">
    <source>
        <dbReference type="EMBL" id="MCB5227552.1"/>
    </source>
</evidence>
<dbReference type="PANTHER" id="PTHR11717">
    <property type="entry name" value="LOW MOLECULAR WEIGHT PROTEIN TYROSINE PHOSPHATASE"/>
    <property type="match status" value="1"/>
</dbReference>
<organism evidence="6 7">
    <name type="scientific">Alishewanella maricola</name>
    <dbReference type="NCBI Taxonomy" id="2795740"/>
    <lineage>
        <taxon>Bacteria</taxon>
        <taxon>Pseudomonadati</taxon>
        <taxon>Pseudomonadota</taxon>
        <taxon>Gammaproteobacteria</taxon>
        <taxon>Alteromonadales</taxon>
        <taxon>Alteromonadaceae</taxon>
        <taxon>Alishewanella</taxon>
    </lineage>
</organism>
<evidence type="ECO:0000259" key="5">
    <source>
        <dbReference type="SMART" id="SM00226"/>
    </source>
</evidence>
<accession>A0ABS8C5D9</accession>
<protein>
    <recommendedName>
        <fullName evidence="2">protein-tyrosine-phosphatase</fullName>
        <ecNumber evidence="2">3.1.3.48</ecNumber>
    </recommendedName>
</protein>